<gene>
    <name evidence="5" type="ORF">BQ4739_LOCUS7509</name>
</gene>
<dbReference type="PROSITE" id="PS51762">
    <property type="entry name" value="GH16_2"/>
    <property type="match status" value="1"/>
</dbReference>
<name>A0A383VRS6_TETOB</name>
<dbReference type="Gene3D" id="2.60.120.200">
    <property type="match status" value="1"/>
</dbReference>
<evidence type="ECO:0000259" key="4">
    <source>
        <dbReference type="PROSITE" id="PS51762"/>
    </source>
</evidence>
<dbReference type="AlphaFoldDB" id="A0A383VRS6"/>
<sequence>MGQSPYAVISLLLLIVATAAAQNRELKQANAPAVAPRAQTGVRTPPLQPQNFKLVRGAPVNTENGAYIGCFNVTKLIGIDWGSQHQPEKITQCRKYCEDRWYAFNIIKAWGACLCTMEIPAAAARLQDSVCDSKSSSNAVAVFYNDYNANARACRIVETEMYGFLWAYNQDKTSFANGVMTIQMDGDSGARLYYPLALQYGLVEVSAKVSGASGVVSAFYLRSDTMQETTDFSEIDFEFLNGNPGVPGSLWTNSFKGGTSFGERMIPPGSYKSTLGTKCAVTECWYNFKINWQPNQVSWIVNNRVLRRNYYDQKVEWCDMLGKCTTKAFRPPTLPSFPTFSMWHDVDNGGSFGGQLGPGSPFTSSFKGLRMVACDKPLTAYNGPSWTFGGTAPPPTPTPP</sequence>
<keyword evidence="2" id="KW-0326">Glycosidase</keyword>
<feature type="signal peptide" evidence="3">
    <location>
        <begin position="1"/>
        <end position="21"/>
    </location>
</feature>
<dbReference type="GO" id="GO:0005975">
    <property type="term" value="P:carbohydrate metabolic process"/>
    <property type="evidence" value="ECO:0007669"/>
    <property type="project" value="InterPro"/>
</dbReference>
<feature type="domain" description="GH16" evidence="4">
    <location>
        <begin position="79"/>
        <end position="377"/>
    </location>
</feature>
<evidence type="ECO:0000256" key="3">
    <source>
        <dbReference type="SAM" id="SignalP"/>
    </source>
</evidence>
<keyword evidence="3" id="KW-0732">Signal</keyword>
<dbReference type="Pfam" id="PF00722">
    <property type="entry name" value="Glyco_hydro_16"/>
    <property type="match status" value="1"/>
</dbReference>
<evidence type="ECO:0000256" key="1">
    <source>
        <dbReference type="ARBA" id="ARBA00022801"/>
    </source>
</evidence>
<evidence type="ECO:0000313" key="6">
    <source>
        <dbReference type="Proteomes" id="UP000256970"/>
    </source>
</evidence>
<accession>A0A383VRS6</accession>
<dbReference type="STRING" id="3088.A0A383VRS6"/>
<protein>
    <recommendedName>
        <fullName evidence="4">GH16 domain-containing protein</fullName>
    </recommendedName>
</protein>
<feature type="non-terminal residue" evidence="5">
    <location>
        <position position="400"/>
    </location>
</feature>
<dbReference type="PANTHER" id="PTHR31062">
    <property type="entry name" value="XYLOGLUCAN ENDOTRANSGLUCOSYLASE/HYDROLASE PROTEIN 8-RELATED"/>
    <property type="match status" value="1"/>
</dbReference>
<dbReference type="EMBL" id="FNXT01000768">
    <property type="protein sequence ID" value="SZX67086.1"/>
    <property type="molecule type" value="Genomic_DNA"/>
</dbReference>
<evidence type="ECO:0000313" key="5">
    <source>
        <dbReference type="EMBL" id="SZX67086.1"/>
    </source>
</evidence>
<keyword evidence="6" id="KW-1185">Reference proteome</keyword>
<keyword evidence="1" id="KW-0378">Hydrolase</keyword>
<dbReference type="InterPro" id="IPR000757">
    <property type="entry name" value="Beta-glucanase-like"/>
</dbReference>
<organism evidence="5 6">
    <name type="scientific">Tetradesmus obliquus</name>
    <name type="common">Green alga</name>
    <name type="synonym">Acutodesmus obliquus</name>
    <dbReference type="NCBI Taxonomy" id="3088"/>
    <lineage>
        <taxon>Eukaryota</taxon>
        <taxon>Viridiplantae</taxon>
        <taxon>Chlorophyta</taxon>
        <taxon>core chlorophytes</taxon>
        <taxon>Chlorophyceae</taxon>
        <taxon>CS clade</taxon>
        <taxon>Sphaeropleales</taxon>
        <taxon>Scenedesmaceae</taxon>
        <taxon>Tetradesmus</taxon>
    </lineage>
</organism>
<dbReference type="InterPro" id="IPR013320">
    <property type="entry name" value="ConA-like_dom_sf"/>
</dbReference>
<reference evidence="5 6" key="1">
    <citation type="submission" date="2016-10" db="EMBL/GenBank/DDBJ databases">
        <authorList>
            <person name="Cai Z."/>
        </authorList>
    </citation>
    <scope>NUCLEOTIDE SEQUENCE [LARGE SCALE GENOMIC DNA]</scope>
</reference>
<dbReference type="GO" id="GO:0004553">
    <property type="term" value="F:hydrolase activity, hydrolyzing O-glycosyl compounds"/>
    <property type="evidence" value="ECO:0007669"/>
    <property type="project" value="InterPro"/>
</dbReference>
<evidence type="ECO:0000256" key="2">
    <source>
        <dbReference type="ARBA" id="ARBA00023295"/>
    </source>
</evidence>
<dbReference type="SUPFAM" id="SSF49899">
    <property type="entry name" value="Concanavalin A-like lectins/glucanases"/>
    <property type="match status" value="1"/>
</dbReference>
<dbReference type="Proteomes" id="UP000256970">
    <property type="component" value="Unassembled WGS sequence"/>
</dbReference>
<dbReference type="CDD" id="cd00413">
    <property type="entry name" value="Glyco_hydrolase_16"/>
    <property type="match status" value="1"/>
</dbReference>
<proteinExistence type="predicted"/>
<dbReference type="InterPro" id="IPR044791">
    <property type="entry name" value="Beta-glucanase/XTH"/>
</dbReference>
<feature type="chain" id="PRO_5016565929" description="GH16 domain-containing protein" evidence="3">
    <location>
        <begin position="22"/>
        <end position="400"/>
    </location>
</feature>